<dbReference type="SUPFAM" id="SSF103511">
    <property type="entry name" value="Chlorophyll a-b binding protein"/>
    <property type="match status" value="1"/>
</dbReference>
<gene>
    <name evidence="9" type="ORF">TrCOL_g13414</name>
</gene>
<dbReference type="AlphaFoldDB" id="A0A9W7G754"/>
<evidence type="ECO:0000313" key="10">
    <source>
        <dbReference type="Proteomes" id="UP001165065"/>
    </source>
</evidence>
<name>A0A9W7G754_9STRA</name>
<feature type="binding site" description="axial binding residue" evidence="7">
    <location>
        <position position="176"/>
    </location>
    <ligand>
        <name>chlorophyll b</name>
        <dbReference type="ChEBI" id="CHEBI:61721"/>
        <label>3</label>
    </ligand>
    <ligandPart>
        <name>Mg</name>
        <dbReference type="ChEBI" id="CHEBI:25107"/>
    </ligandPart>
</feature>
<evidence type="ECO:0000256" key="4">
    <source>
        <dbReference type="ARBA" id="ARBA00022528"/>
    </source>
</evidence>
<keyword evidence="10" id="KW-1185">Reference proteome</keyword>
<evidence type="ECO:0000256" key="2">
    <source>
        <dbReference type="ARBA" id="ARBA00004229"/>
    </source>
</evidence>
<dbReference type="Pfam" id="PF00504">
    <property type="entry name" value="Chloroa_b-bind"/>
    <property type="match status" value="1"/>
</dbReference>
<keyword evidence="6" id="KW-0934">Plastid</keyword>
<accession>A0A9W7G754</accession>
<proteinExistence type="inferred from homology"/>
<organism evidence="9 10">
    <name type="scientific">Triparma columacea</name>
    <dbReference type="NCBI Taxonomy" id="722753"/>
    <lineage>
        <taxon>Eukaryota</taxon>
        <taxon>Sar</taxon>
        <taxon>Stramenopiles</taxon>
        <taxon>Ochrophyta</taxon>
        <taxon>Bolidophyceae</taxon>
        <taxon>Parmales</taxon>
        <taxon>Triparmaceae</taxon>
        <taxon>Triparma</taxon>
    </lineage>
</organism>
<evidence type="ECO:0000256" key="6">
    <source>
        <dbReference type="ARBA" id="ARBA00022640"/>
    </source>
</evidence>
<keyword evidence="5" id="KW-0602">Photosynthesis</keyword>
<feature type="binding site" evidence="7">
    <location>
        <position position="74"/>
    </location>
    <ligand>
        <name>chlorophyll a</name>
        <dbReference type="ChEBI" id="CHEBI:58416"/>
        <label>1</label>
    </ligand>
</feature>
<protein>
    <submittedName>
        <fullName evidence="9">Uncharacterized protein</fullName>
    </submittedName>
</protein>
<feature type="chain" id="PRO_5040871886" evidence="8">
    <location>
        <begin position="19"/>
        <end position="204"/>
    </location>
</feature>
<feature type="binding site" evidence="7">
    <location>
        <position position="190"/>
    </location>
    <ligand>
        <name>chlorophyll a</name>
        <dbReference type="ChEBI" id="CHEBI:58416"/>
        <label>1</label>
    </ligand>
</feature>
<reference evidence="10" key="1">
    <citation type="journal article" date="2023" name="Commun. Biol.">
        <title>Genome analysis of Parmales, the sister group of diatoms, reveals the evolutionary specialization of diatoms from phago-mixotrophs to photoautotrophs.</title>
        <authorList>
            <person name="Ban H."/>
            <person name="Sato S."/>
            <person name="Yoshikawa S."/>
            <person name="Yamada K."/>
            <person name="Nakamura Y."/>
            <person name="Ichinomiya M."/>
            <person name="Sato N."/>
            <person name="Blanc-Mathieu R."/>
            <person name="Endo H."/>
            <person name="Kuwata A."/>
            <person name="Ogata H."/>
        </authorList>
    </citation>
    <scope>NUCLEOTIDE SEQUENCE [LARGE SCALE GENOMIC DNA]</scope>
</reference>
<feature type="binding site" description="axial binding residue" evidence="7">
    <location>
        <position position="137"/>
    </location>
    <ligand>
        <name>chlorophyll b</name>
        <dbReference type="ChEBI" id="CHEBI:61721"/>
        <label>1</label>
    </ligand>
    <ligandPart>
        <name>Mg</name>
        <dbReference type="ChEBI" id="CHEBI:25107"/>
    </ligandPart>
</feature>
<dbReference type="GO" id="GO:0009507">
    <property type="term" value="C:chloroplast"/>
    <property type="evidence" value="ECO:0007669"/>
    <property type="project" value="UniProtKB-SubCell"/>
</dbReference>
<evidence type="ECO:0000256" key="7">
    <source>
        <dbReference type="PIRSR" id="PIRSR601344-1"/>
    </source>
</evidence>
<keyword evidence="7" id="KW-0157">Chromophore</keyword>
<evidence type="ECO:0000256" key="5">
    <source>
        <dbReference type="ARBA" id="ARBA00022531"/>
    </source>
</evidence>
<evidence type="ECO:0000313" key="9">
    <source>
        <dbReference type="EMBL" id="GMI35074.1"/>
    </source>
</evidence>
<keyword evidence="7" id="KW-0148">Chlorophyll</keyword>
<dbReference type="PANTHER" id="PTHR21649">
    <property type="entry name" value="CHLOROPHYLL A/B BINDING PROTEIN"/>
    <property type="match status" value="1"/>
</dbReference>
<evidence type="ECO:0000256" key="1">
    <source>
        <dbReference type="ARBA" id="ARBA00004022"/>
    </source>
</evidence>
<dbReference type="Gene3D" id="1.10.3460.10">
    <property type="entry name" value="Chlorophyll a/b binding protein domain"/>
    <property type="match status" value="1"/>
</dbReference>
<dbReference type="Proteomes" id="UP001165065">
    <property type="component" value="Unassembled WGS sequence"/>
</dbReference>
<feature type="binding site" evidence="7">
    <location>
        <position position="172"/>
    </location>
    <ligand>
        <name>chlorophyll a</name>
        <dbReference type="ChEBI" id="CHEBI:58416"/>
        <label>1</label>
    </ligand>
</feature>
<dbReference type="EMBL" id="BRYA01000894">
    <property type="protein sequence ID" value="GMI35074.1"/>
    <property type="molecule type" value="Genomic_DNA"/>
</dbReference>
<keyword evidence="8" id="KW-0732">Signal</keyword>
<feature type="binding site" evidence="7">
    <location>
        <position position="178"/>
    </location>
    <ligand>
        <name>chlorophyll a</name>
        <dbReference type="ChEBI" id="CHEBI:58416"/>
        <label>1</label>
    </ligand>
</feature>
<dbReference type="OrthoDB" id="423598at2759"/>
<evidence type="ECO:0000256" key="3">
    <source>
        <dbReference type="ARBA" id="ARBA00005933"/>
    </source>
</evidence>
<comment type="subcellular location">
    <subcellularLocation>
        <location evidence="2">Plastid</location>
        <location evidence="2">Chloroplast</location>
    </subcellularLocation>
</comment>
<dbReference type="GO" id="GO:0016020">
    <property type="term" value="C:membrane"/>
    <property type="evidence" value="ECO:0007669"/>
    <property type="project" value="InterPro"/>
</dbReference>
<dbReference type="GO" id="GO:0009765">
    <property type="term" value="P:photosynthesis, light harvesting"/>
    <property type="evidence" value="ECO:0007669"/>
    <property type="project" value="InterPro"/>
</dbReference>
<comment type="similarity">
    <text evidence="3">Belongs to the fucoxanthin chlorophyll protein family.</text>
</comment>
<sequence>MNLLLSCFALLSVSMVSGFSPSFLQSPPRVGTIALSAIDQTQVGVLRPLGLFDPLDLMKDTEAFERRRTSEIKHGRVAMVAVIGNLAPQLGLTFPGYLSTSENVKFSDVSSEGSFAALTKIPAFGVFQILMFAAIMELWTWKQEKGMAPGDVGGRDWVRYQDEEIKMSKLNKELQNGRLAMLAIFGLMVQEQLSGKGAVEYLMG</sequence>
<feature type="signal peptide" evidence="8">
    <location>
        <begin position="1"/>
        <end position="18"/>
    </location>
</feature>
<keyword evidence="4" id="KW-0150">Chloroplast</keyword>
<comment type="function">
    <text evidence="1">The light-harvesting complex (LHC) functions as a light receptor, it captures and delivers excitation energy to photosystems with which it is closely associated. Energy is transferred from the carotenoid and chlorophyll C (or B) to chlorophyll A and the photosynthetic reaction centers where it is used to synthesize ATP and reducing power.</text>
</comment>
<comment type="caution">
    <text evidence="9">The sequence shown here is derived from an EMBL/GenBank/DDBJ whole genome shotgun (WGS) entry which is preliminary data.</text>
</comment>
<dbReference type="GO" id="GO:0016168">
    <property type="term" value="F:chlorophyll binding"/>
    <property type="evidence" value="ECO:0007669"/>
    <property type="project" value="UniProtKB-KW"/>
</dbReference>
<dbReference type="InterPro" id="IPR022796">
    <property type="entry name" value="Chloroa_b-bind"/>
</dbReference>
<evidence type="ECO:0000256" key="8">
    <source>
        <dbReference type="SAM" id="SignalP"/>
    </source>
</evidence>
<dbReference type="InterPro" id="IPR001344">
    <property type="entry name" value="Chloro_AB-bd_pln"/>
</dbReference>
<feature type="binding site" evidence="7">
    <location>
        <position position="173"/>
    </location>
    <ligand>
        <name>chlorophyll a</name>
        <dbReference type="ChEBI" id="CHEBI:58416"/>
        <label>1</label>
    </ligand>
</feature>
<feature type="binding site" description="axial binding residue" evidence="7">
    <location>
        <position position="76"/>
    </location>
    <ligand>
        <name>chlorophyll b</name>
        <dbReference type="ChEBI" id="CHEBI:61721"/>
        <label>1</label>
    </ligand>
    <ligandPart>
        <name>Mg</name>
        <dbReference type="ChEBI" id="CHEBI:25107"/>
    </ligandPart>
</feature>
<feature type="binding site" evidence="7">
    <location>
        <position position="71"/>
    </location>
    <ligand>
        <name>chlorophyll a</name>
        <dbReference type="ChEBI" id="CHEBI:58416"/>
        <label>1</label>
    </ligand>
</feature>